<evidence type="ECO:0000259" key="2">
    <source>
        <dbReference type="Pfam" id="PF12274"/>
    </source>
</evidence>
<feature type="region of interest" description="Disordered" evidence="1">
    <location>
        <begin position="432"/>
        <end position="460"/>
    </location>
</feature>
<proteinExistence type="predicted"/>
<keyword evidence="4" id="KW-1185">Reference proteome</keyword>
<evidence type="ECO:0000313" key="3">
    <source>
        <dbReference type="EMBL" id="TVU33507.1"/>
    </source>
</evidence>
<protein>
    <recommendedName>
        <fullName evidence="2">DUF3615 domain-containing protein</fullName>
    </recommendedName>
</protein>
<dbReference type="Pfam" id="PF12274">
    <property type="entry name" value="DUF3615"/>
    <property type="match status" value="2"/>
</dbReference>
<dbReference type="OrthoDB" id="689083at2759"/>
<comment type="caution">
    <text evidence="3">The sequence shown here is derived from an EMBL/GenBank/DDBJ whole genome shotgun (WGS) entry which is preliminary data.</text>
</comment>
<dbReference type="PANTHER" id="PTHR34710">
    <property type="entry name" value="OS03G0834100 PROTEIN"/>
    <property type="match status" value="1"/>
</dbReference>
<gene>
    <name evidence="3" type="ORF">EJB05_25330</name>
</gene>
<name>A0A5J9VDL9_9POAL</name>
<sequence>MADGVHVCPAPVQYLFFFLVVNFKSKRLKRGRVQGEGKTPIADHHLAESSKHGPCAAASAYTAGQASGFFPCLPRRRLPLACPENKIGHHRRRRRRMPTWSTVAFVPRLTPNPRRIQDRNSNWTALLALPLSLNLLTNPALRLLRRMNFVLQDRQSARSLLSPDGNTFGSDTEEWYPSDAEDDPYFKSLSDKFEVAADDVSEDEVDMEGHQRQSDLFANSALMHYNNDEKNKTKYELIRALTSCGIMDEKGCYGHVNFTAKGNQQDSKEELFFAEVRREGYLTFVPTCVVSLEGGKSVGGLYNTRYDNYNGMGVPIDAQHCYACSRKLKHPKDGSLSKNGYSHPPVYPSTQIAADQLKPMPSIPAVYPRPAPISRRLIPSLLPDEGRKPSQPAVDHAPRGLGIRAAVSARRHVKEPFIASAAVVRPPRLIITTEPEDQEPGSPTSPPCSPPSVDMNPSVSPRDSIFGYDTEEWHSLDAEDQYFKSTVDNFVIASEDGVKSTISDDDVDKPADHLRQSDNYAEIALKHYNNDEKNKVKYELIKAITSCGIMERRGCYGHVNFIAKGNQHDSKEELFFAEICCVRDTYVTTCVLSLEGGKKVVFGNPYTITTGGRRRRGCDDGHRAEPRMISSYLRHRHPPPRVTMMTILEDEPGSPTSPPRCDSPPSKDMKPAVLPTFGFGSDTDTEDEDDPYFKSLVDSFTSAAEDVCKPTLPEDNIDYRACHQRQSDLYAKSALLHYNADEKNRVKYELISAITSCGIVGDKGCYGHVVFVALDMNFSGRGMPIDAQHCYACGLRLKHPKNGSLYKSGHVACGDFYHG</sequence>
<feature type="domain" description="DUF3615" evidence="2">
    <location>
        <begin position="218"/>
        <end position="331"/>
    </location>
</feature>
<evidence type="ECO:0000313" key="4">
    <source>
        <dbReference type="Proteomes" id="UP000324897"/>
    </source>
</evidence>
<dbReference type="AlphaFoldDB" id="A0A5J9VDL9"/>
<dbReference type="InterPro" id="IPR022059">
    <property type="entry name" value="DUF3615"/>
</dbReference>
<reference evidence="3 4" key="1">
    <citation type="journal article" date="2019" name="Sci. Rep.">
        <title>A high-quality genome of Eragrostis curvula grass provides insights into Poaceae evolution and supports new strategies to enhance forage quality.</title>
        <authorList>
            <person name="Carballo J."/>
            <person name="Santos B.A.C.M."/>
            <person name="Zappacosta D."/>
            <person name="Garbus I."/>
            <person name="Selva J.P."/>
            <person name="Gallo C.A."/>
            <person name="Diaz A."/>
            <person name="Albertini E."/>
            <person name="Caccamo M."/>
            <person name="Echenique V."/>
        </authorList>
    </citation>
    <scope>NUCLEOTIDE SEQUENCE [LARGE SCALE GENOMIC DNA]</scope>
    <source>
        <strain evidence="4">cv. Victoria</strain>
        <tissue evidence="3">Leaf</tissue>
    </source>
</reference>
<dbReference type="PANTHER" id="PTHR34710:SF20">
    <property type="entry name" value="OS10G0550200 PROTEIN"/>
    <property type="match status" value="1"/>
</dbReference>
<organism evidence="3 4">
    <name type="scientific">Eragrostis curvula</name>
    <name type="common">weeping love grass</name>
    <dbReference type="NCBI Taxonomy" id="38414"/>
    <lineage>
        <taxon>Eukaryota</taxon>
        <taxon>Viridiplantae</taxon>
        <taxon>Streptophyta</taxon>
        <taxon>Embryophyta</taxon>
        <taxon>Tracheophyta</taxon>
        <taxon>Spermatophyta</taxon>
        <taxon>Magnoliopsida</taxon>
        <taxon>Liliopsida</taxon>
        <taxon>Poales</taxon>
        <taxon>Poaceae</taxon>
        <taxon>PACMAD clade</taxon>
        <taxon>Chloridoideae</taxon>
        <taxon>Eragrostideae</taxon>
        <taxon>Eragrostidinae</taxon>
        <taxon>Eragrostis</taxon>
    </lineage>
</organism>
<feature type="domain" description="DUF3615" evidence="2">
    <location>
        <begin position="521"/>
        <end position="594"/>
    </location>
</feature>
<dbReference type="EMBL" id="RWGY01000011">
    <property type="protein sequence ID" value="TVU33507.1"/>
    <property type="molecule type" value="Genomic_DNA"/>
</dbReference>
<dbReference type="Gramene" id="TVU33507">
    <property type="protein sequence ID" value="TVU33507"/>
    <property type="gene ID" value="EJB05_25330"/>
</dbReference>
<accession>A0A5J9VDL9</accession>
<dbReference type="Proteomes" id="UP000324897">
    <property type="component" value="Chromosome 1"/>
</dbReference>
<evidence type="ECO:0000256" key="1">
    <source>
        <dbReference type="SAM" id="MobiDB-lite"/>
    </source>
</evidence>